<sequence length="380" mass="41140">MVPALFVELPEIPQTANGKPDRAALLAHARSGGPAAVNQAGPRDRIELTLYQIWRDLLLHPAIGIRDSFFDIGGTSVSAVKLVHAVREAFGRTLSVRDIMLHPTIEDLGGLLRQDTPSGPDSNLITFREGDGRGRVVCVHPAGGTAFCYLSLAKALPDGYGVHGIQSPGVNPGESFLPTVEAMAEAYLRLIELPADGPLVLTGLSYGGLVAHEMGRRLAEAGRTDLSVVLLDTLATDDEAERRAVEPAGFDEFRDKLVRFNGMYPGIDDRQIEQYFRIYNHNRLSTRDYAAPATAARLVLMQAAGGGDGDDTSVLRGIRDFWHRRAKNGLVVEPVPCGHWDMLENEHIPQVAARIEAEFALLAGPSGHPHHNPAPGLEAR</sequence>
<dbReference type="Gene3D" id="1.10.1200.10">
    <property type="entry name" value="ACP-like"/>
    <property type="match status" value="1"/>
</dbReference>
<dbReference type="InterPro" id="IPR029058">
    <property type="entry name" value="AB_hydrolase_fold"/>
</dbReference>
<dbReference type="SMART" id="SM00823">
    <property type="entry name" value="PKS_PP"/>
    <property type="match status" value="1"/>
</dbReference>
<dbReference type="InterPro" id="IPR020806">
    <property type="entry name" value="PKS_PP-bd"/>
</dbReference>
<dbReference type="PANTHER" id="PTHR45527">
    <property type="entry name" value="NONRIBOSOMAL PEPTIDE SYNTHETASE"/>
    <property type="match status" value="1"/>
</dbReference>
<reference evidence="4 5" key="1">
    <citation type="journal article" date="2019" name="Int. J. Syst. Evol. Microbiol.">
        <title>The Global Catalogue of Microorganisms (GCM) 10K type strain sequencing project: providing services to taxonomists for standard genome sequencing and annotation.</title>
        <authorList>
            <consortium name="The Broad Institute Genomics Platform"/>
            <consortium name="The Broad Institute Genome Sequencing Center for Infectious Disease"/>
            <person name="Wu L."/>
            <person name="Ma J."/>
        </authorList>
    </citation>
    <scope>NUCLEOTIDE SEQUENCE [LARGE SCALE GENOMIC DNA]</scope>
    <source>
        <strain evidence="4 5">JCM 4087</strain>
    </source>
</reference>
<evidence type="ECO:0000259" key="3">
    <source>
        <dbReference type="PROSITE" id="PS50075"/>
    </source>
</evidence>
<dbReference type="SUPFAM" id="SSF56801">
    <property type="entry name" value="Acetyl-CoA synthetase-like"/>
    <property type="match status" value="1"/>
</dbReference>
<protein>
    <recommendedName>
        <fullName evidence="3">Carrier domain-containing protein</fullName>
    </recommendedName>
</protein>
<dbReference type="InterPro" id="IPR009081">
    <property type="entry name" value="PP-bd_ACP"/>
</dbReference>
<dbReference type="SMART" id="SM00824">
    <property type="entry name" value="PKS_TE"/>
    <property type="match status" value="1"/>
</dbReference>
<accession>A0ABN3X485</accession>
<dbReference type="SUPFAM" id="SSF47336">
    <property type="entry name" value="ACP-like"/>
    <property type="match status" value="1"/>
</dbReference>
<dbReference type="SUPFAM" id="SSF53474">
    <property type="entry name" value="alpha/beta-Hydrolases"/>
    <property type="match status" value="1"/>
</dbReference>
<feature type="domain" description="Carrier" evidence="3">
    <location>
        <begin position="41"/>
        <end position="116"/>
    </location>
</feature>
<evidence type="ECO:0000256" key="1">
    <source>
        <dbReference type="ARBA" id="ARBA00022450"/>
    </source>
</evidence>
<dbReference type="RefSeq" id="WP_344964401.1">
    <property type="nucleotide sequence ID" value="NZ_BAAAXZ010000130.1"/>
</dbReference>
<dbReference type="EMBL" id="BAAAXZ010000130">
    <property type="protein sequence ID" value="GAA2935846.1"/>
    <property type="molecule type" value="Genomic_DNA"/>
</dbReference>
<name>A0ABN3X485_STRTU</name>
<comment type="caution">
    <text evidence="4">The sequence shown here is derived from an EMBL/GenBank/DDBJ whole genome shotgun (WGS) entry which is preliminary data.</text>
</comment>
<dbReference type="PROSITE" id="PS50075">
    <property type="entry name" value="CARRIER"/>
    <property type="match status" value="1"/>
</dbReference>
<evidence type="ECO:0000256" key="2">
    <source>
        <dbReference type="ARBA" id="ARBA00022553"/>
    </source>
</evidence>
<dbReference type="Pfam" id="PF00975">
    <property type="entry name" value="Thioesterase"/>
    <property type="match status" value="1"/>
</dbReference>
<dbReference type="Pfam" id="PF00550">
    <property type="entry name" value="PP-binding"/>
    <property type="match status" value="1"/>
</dbReference>
<dbReference type="Gene3D" id="3.40.50.1820">
    <property type="entry name" value="alpha/beta hydrolase"/>
    <property type="match status" value="1"/>
</dbReference>
<gene>
    <name evidence="4" type="ORF">GCM10020221_34550</name>
</gene>
<dbReference type="Proteomes" id="UP001501102">
    <property type="component" value="Unassembled WGS sequence"/>
</dbReference>
<dbReference type="InterPro" id="IPR020802">
    <property type="entry name" value="TesA-like"/>
</dbReference>
<dbReference type="InterPro" id="IPR001031">
    <property type="entry name" value="Thioesterase"/>
</dbReference>
<evidence type="ECO:0000313" key="4">
    <source>
        <dbReference type="EMBL" id="GAA2935846.1"/>
    </source>
</evidence>
<keyword evidence="1" id="KW-0596">Phosphopantetheine</keyword>
<organism evidence="4 5">
    <name type="scientific">Streptomyces thioluteus</name>
    <dbReference type="NCBI Taxonomy" id="66431"/>
    <lineage>
        <taxon>Bacteria</taxon>
        <taxon>Bacillati</taxon>
        <taxon>Actinomycetota</taxon>
        <taxon>Actinomycetes</taxon>
        <taxon>Kitasatosporales</taxon>
        <taxon>Streptomycetaceae</taxon>
        <taxon>Streptomyces</taxon>
    </lineage>
</organism>
<proteinExistence type="predicted"/>
<keyword evidence="2" id="KW-0597">Phosphoprotein</keyword>
<dbReference type="PANTHER" id="PTHR45527:SF1">
    <property type="entry name" value="FATTY ACID SYNTHASE"/>
    <property type="match status" value="1"/>
</dbReference>
<dbReference type="InterPro" id="IPR036736">
    <property type="entry name" value="ACP-like_sf"/>
</dbReference>
<evidence type="ECO:0000313" key="5">
    <source>
        <dbReference type="Proteomes" id="UP001501102"/>
    </source>
</evidence>
<keyword evidence="5" id="KW-1185">Reference proteome</keyword>